<protein>
    <submittedName>
        <fullName evidence="2">Uncharacterized protein</fullName>
    </submittedName>
</protein>
<keyword evidence="3" id="KW-1185">Reference proteome</keyword>
<name>A0ABT7H027_9ACTN</name>
<evidence type="ECO:0000313" key="3">
    <source>
        <dbReference type="Proteomes" id="UP001223390"/>
    </source>
</evidence>
<evidence type="ECO:0000256" key="1">
    <source>
        <dbReference type="SAM" id="MobiDB-lite"/>
    </source>
</evidence>
<evidence type="ECO:0000313" key="2">
    <source>
        <dbReference type="EMBL" id="MDK9499241.1"/>
    </source>
</evidence>
<proteinExistence type="predicted"/>
<feature type="compositionally biased region" description="Basic and acidic residues" evidence="1">
    <location>
        <begin position="33"/>
        <end position="45"/>
    </location>
</feature>
<organism evidence="2 3">
    <name type="scientific">Streptomyces katrae</name>
    <dbReference type="NCBI Taxonomy" id="68223"/>
    <lineage>
        <taxon>Bacteria</taxon>
        <taxon>Bacillati</taxon>
        <taxon>Actinomycetota</taxon>
        <taxon>Actinomycetes</taxon>
        <taxon>Kitasatosporales</taxon>
        <taxon>Streptomycetaceae</taxon>
        <taxon>Streptomyces</taxon>
    </lineage>
</organism>
<dbReference type="RefSeq" id="WP_285345163.1">
    <property type="nucleotide sequence ID" value="NZ_JASITI010000041.1"/>
</dbReference>
<comment type="caution">
    <text evidence="2">The sequence shown here is derived from an EMBL/GenBank/DDBJ whole genome shotgun (WGS) entry which is preliminary data.</text>
</comment>
<reference evidence="2 3" key="1">
    <citation type="submission" date="2023-05" db="EMBL/GenBank/DDBJ databases">
        <title>Sequencing and Assembly of Streptomyces sp. NP73.</title>
        <authorList>
            <person name="Konwar A.N."/>
            <person name="Saikia K."/>
            <person name="Thakur D."/>
        </authorList>
    </citation>
    <scope>NUCLEOTIDE SEQUENCE [LARGE SCALE GENOMIC DNA]</scope>
    <source>
        <strain evidence="2 3">NP73</strain>
    </source>
</reference>
<sequence>MGRLSPLKNAHLSFRGRYLLGIASSGPAQGLRPLRDADEVEPSRW</sequence>
<gene>
    <name evidence="2" type="ORF">QEZ40_004657</name>
</gene>
<feature type="region of interest" description="Disordered" evidence="1">
    <location>
        <begin position="24"/>
        <end position="45"/>
    </location>
</feature>
<dbReference type="EMBL" id="JASITI010000041">
    <property type="protein sequence ID" value="MDK9499241.1"/>
    <property type="molecule type" value="Genomic_DNA"/>
</dbReference>
<dbReference type="Proteomes" id="UP001223390">
    <property type="component" value="Unassembled WGS sequence"/>
</dbReference>
<accession>A0ABT7H027</accession>